<gene>
    <name evidence="1" type="ORF">AFUS01_LOCUS17595</name>
</gene>
<dbReference type="Proteomes" id="UP000708208">
    <property type="component" value="Unassembled WGS sequence"/>
</dbReference>
<sequence>MKFQTTFSESWFNMGLIDGEQRKEVEAVENKLQSFIQEKKLEEA</sequence>
<keyword evidence="2" id="KW-1185">Reference proteome</keyword>
<protein>
    <submittedName>
        <fullName evidence="1">Uncharacterized protein</fullName>
    </submittedName>
</protein>
<dbReference type="OrthoDB" id="443318at2759"/>
<evidence type="ECO:0000313" key="2">
    <source>
        <dbReference type="Proteomes" id="UP000708208"/>
    </source>
</evidence>
<name>A0A8J2P1V3_9HEXA</name>
<proteinExistence type="predicted"/>
<evidence type="ECO:0000313" key="1">
    <source>
        <dbReference type="EMBL" id="CAG7728840.1"/>
    </source>
</evidence>
<dbReference type="AlphaFoldDB" id="A0A8J2P1V3"/>
<reference evidence="1" key="1">
    <citation type="submission" date="2021-06" db="EMBL/GenBank/DDBJ databases">
        <authorList>
            <person name="Hodson N. C."/>
            <person name="Mongue J. A."/>
            <person name="Jaron S. K."/>
        </authorList>
    </citation>
    <scope>NUCLEOTIDE SEQUENCE</scope>
</reference>
<feature type="non-terminal residue" evidence="1">
    <location>
        <position position="44"/>
    </location>
</feature>
<comment type="caution">
    <text evidence="1">The sequence shown here is derived from an EMBL/GenBank/DDBJ whole genome shotgun (WGS) entry which is preliminary data.</text>
</comment>
<accession>A0A8J2P1V3</accession>
<organism evidence="1 2">
    <name type="scientific">Allacma fusca</name>
    <dbReference type="NCBI Taxonomy" id="39272"/>
    <lineage>
        <taxon>Eukaryota</taxon>
        <taxon>Metazoa</taxon>
        <taxon>Ecdysozoa</taxon>
        <taxon>Arthropoda</taxon>
        <taxon>Hexapoda</taxon>
        <taxon>Collembola</taxon>
        <taxon>Symphypleona</taxon>
        <taxon>Sminthuridae</taxon>
        <taxon>Allacma</taxon>
    </lineage>
</organism>
<dbReference type="EMBL" id="CAJVCH010169468">
    <property type="protein sequence ID" value="CAG7728840.1"/>
    <property type="molecule type" value="Genomic_DNA"/>
</dbReference>